<comment type="caution">
    <text evidence="1">The sequence shown here is derived from an EMBL/GenBank/DDBJ whole genome shotgun (WGS) entry which is preliminary data.</text>
</comment>
<dbReference type="RefSeq" id="WP_376880603.1">
    <property type="nucleotide sequence ID" value="NZ_JBHUHP010000030.1"/>
</dbReference>
<dbReference type="EMBL" id="JBHUHP010000030">
    <property type="protein sequence ID" value="MFD2094120.1"/>
    <property type="molecule type" value="Genomic_DNA"/>
</dbReference>
<name>A0ABW4XH82_9ACTN</name>
<dbReference type="Pfam" id="PF13830">
    <property type="entry name" value="DUF4192"/>
    <property type="match status" value="1"/>
</dbReference>
<evidence type="ECO:0000313" key="2">
    <source>
        <dbReference type="Proteomes" id="UP001597402"/>
    </source>
</evidence>
<organism evidence="1 2">
    <name type="scientific">Blastococcus deserti</name>
    <dbReference type="NCBI Taxonomy" id="2259033"/>
    <lineage>
        <taxon>Bacteria</taxon>
        <taxon>Bacillati</taxon>
        <taxon>Actinomycetota</taxon>
        <taxon>Actinomycetes</taxon>
        <taxon>Geodermatophilales</taxon>
        <taxon>Geodermatophilaceae</taxon>
        <taxon>Blastococcus</taxon>
    </lineage>
</organism>
<sequence>MDAHPRPPVPPAPGRIDVRLTDLGDLAASIPHLLGFRPRESVVLVSLTGPSGGRVGLTMRADIPPAEHAGALAAALTRRVLTDRPRGAVLAVVSDEPDAVDGLPHRALVHELVLALTRHAVAVDEAVLVRSGRWWSYDCADACCAPGRGTPLPTGVTELEVAAVATGVVVEPDREGLGARIAPPDASARQAMAAACAEFAAARADSISEAGWHAVAERSWTAILDALARSRPGASAAGSRLTDPELARVVWGLRDRAVRDRALQLALGPDAAAAEQLWTECTRRAPGPLDAAPATLLAVSAWLRGDGAMADVALRRALASEPGYALARLLVQALAACMHPAALRALIAEAVHGPVD</sequence>
<reference evidence="2" key="1">
    <citation type="journal article" date="2019" name="Int. J. Syst. Evol. Microbiol.">
        <title>The Global Catalogue of Microorganisms (GCM) 10K type strain sequencing project: providing services to taxonomists for standard genome sequencing and annotation.</title>
        <authorList>
            <consortium name="The Broad Institute Genomics Platform"/>
            <consortium name="The Broad Institute Genome Sequencing Center for Infectious Disease"/>
            <person name="Wu L."/>
            <person name="Ma J."/>
        </authorList>
    </citation>
    <scope>NUCLEOTIDE SEQUENCE [LARGE SCALE GENOMIC DNA]</scope>
    <source>
        <strain evidence="2">JCM 3338</strain>
    </source>
</reference>
<keyword evidence="2" id="KW-1185">Reference proteome</keyword>
<dbReference type="InterPro" id="IPR025447">
    <property type="entry name" value="DUF4192"/>
</dbReference>
<protein>
    <submittedName>
        <fullName evidence="1">DUF4192 domain-containing protein</fullName>
    </submittedName>
</protein>
<dbReference type="Proteomes" id="UP001597402">
    <property type="component" value="Unassembled WGS sequence"/>
</dbReference>
<proteinExistence type="predicted"/>
<accession>A0ABW4XH82</accession>
<gene>
    <name evidence="1" type="ORF">ACFSHS_21345</name>
</gene>
<evidence type="ECO:0000313" key="1">
    <source>
        <dbReference type="EMBL" id="MFD2094120.1"/>
    </source>
</evidence>